<keyword evidence="3" id="KW-1185">Reference proteome</keyword>
<evidence type="ECO:0000256" key="1">
    <source>
        <dbReference type="SAM" id="Phobius"/>
    </source>
</evidence>
<accession>A0A7S9KY34</accession>
<keyword evidence="1" id="KW-0472">Membrane</keyword>
<feature type="transmembrane region" description="Helical" evidence="1">
    <location>
        <begin position="25"/>
        <end position="42"/>
    </location>
</feature>
<proteinExistence type="predicted"/>
<dbReference type="EMBL" id="CP064939">
    <property type="protein sequence ID" value="QPH38942.1"/>
    <property type="molecule type" value="Genomic_DNA"/>
</dbReference>
<sequence length="168" mass="19391">MMEYKMNEEGLEFLNQKIVDGKIDVIKATIFTIALPIIFVMFKSNFFSNVIKPQFLFSSIVVFIFGCYAFIYRTYKKNSAIGLFVKEFSFSDNKELKIETLGEKSFSCLLSELKLMDGYKGGGKMTDVFGEPTFRLENPNGRVIGYMISTHWNQWGKLRDTFSNKNNL</sequence>
<evidence type="ECO:0000313" key="2">
    <source>
        <dbReference type="EMBL" id="QPH38942.1"/>
    </source>
</evidence>
<reference evidence="2 3" key="1">
    <citation type="submission" date="2020-11" db="EMBL/GenBank/DDBJ databases">
        <title>Pedobacter endophytica, an endophytic bacteria isolated form Carex pumila.</title>
        <authorList>
            <person name="Peng Y."/>
            <person name="Jiang L."/>
            <person name="Lee J."/>
        </authorList>
    </citation>
    <scope>NUCLEOTIDE SEQUENCE [LARGE SCALE GENOMIC DNA]</scope>
    <source>
        <strain evidence="2 3">JBR3-12</strain>
    </source>
</reference>
<protein>
    <submittedName>
        <fullName evidence="2">Uncharacterized protein</fullName>
    </submittedName>
</protein>
<organism evidence="2 3">
    <name type="scientific">Pedobacter endophyticus</name>
    <dbReference type="NCBI Taxonomy" id="2789740"/>
    <lineage>
        <taxon>Bacteria</taxon>
        <taxon>Pseudomonadati</taxon>
        <taxon>Bacteroidota</taxon>
        <taxon>Sphingobacteriia</taxon>
        <taxon>Sphingobacteriales</taxon>
        <taxon>Sphingobacteriaceae</taxon>
        <taxon>Pedobacter</taxon>
    </lineage>
</organism>
<keyword evidence="1" id="KW-1133">Transmembrane helix</keyword>
<dbReference type="Proteomes" id="UP000594759">
    <property type="component" value="Chromosome"/>
</dbReference>
<name>A0A7S9KY34_9SPHI</name>
<dbReference type="KEGG" id="pex:IZT61_18040"/>
<keyword evidence="1" id="KW-0812">Transmembrane</keyword>
<evidence type="ECO:0000313" key="3">
    <source>
        <dbReference type="Proteomes" id="UP000594759"/>
    </source>
</evidence>
<feature type="transmembrane region" description="Helical" evidence="1">
    <location>
        <begin position="54"/>
        <end position="72"/>
    </location>
</feature>
<dbReference type="AlphaFoldDB" id="A0A7S9KY34"/>
<gene>
    <name evidence="2" type="ORF">IZT61_18040</name>
</gene>